<reference evidence="1 2" key="1">
    <citation type="journal article" date="2020" name="Microorganisms">
        <title>Reliable Identification of Environmental Pseudomonas Isolates Using the rpoD Gene.</title>
        <authorList>
            <consortium name="The Broad Institute Genome Sequencing Platform"/>
            <person name="Girard L."/>
            <person name="Lood C."/>
            <person name="Rokni-Zadeh H."/>
            <person name="van Noort V."/>
            <person name="Lavigne R."/>
            <person name="De Mot R."/>
        </authorList>
    </citation>
    <scope>NUCLEOTIDE SEQUENCE [LARGE SCALE GENOMIC DNA]</scope>
    <source>
        <strain evidence="1 2">RW1P2</strain>
    </source>
</reference>
<dbReference type="EMBL" id="JABWSB020000007">
    <property type="protein sequence ID" value="MBV4516176.1"/>
    <property type="molecule type" value="Genomic_DNA"/>
</dbReference>
<comment type="caution">
    <text evidence="1">The sequence shown here is derived from an EMBL/GenBank/DDBJ whole genome shotgun (WGS) entry which is preliminary data.</text>
</comment>
<dbReference type="Proteomes" id="UP000624243">
    <property type="component" value="Unassembled WGS sequence"/>
</dbReference>
<proteinExistence type="predicted"/>
<sequence>MKRLYVHRSFKDEFITALVEYAKQQKVGNGLDEDVVVGPVQNKMQFDKVRGLLDDIRSNSYKVVLGGEVDDGSNGYFVPVTIIDNPPETARIVQEEQFSPLIPVLAYYEIDEVIERANASEYGLGGSVWGRDTQQAIAVANRLETGTVWVNEIHNVSVDMPFGGHKQSGLGVEHGEEGLMLFTNPKVIAIKK</sequence>
<evidence type="ECO:0000313" key="2">
    <source>
        <dbReference type="Proteomes" id="UP000624243"/>
    </source>
</evidence>
<accession>A0ACC5UP95</accession>
<keyword evidence="2" id="KW-1185">Reference proteome</keyword>
<name>A0ACC5UP95_9PSED</name>
<organism evidence="1 2">
    <name type="scientific">Pseudomonas kurunegalensis</name>
    <dbReference type="NCBI Taxonomy" id="485880"/>
    <lineage>
        <taxon>Bacteria</taxon>
        <taxon>Pseudomonadati</taxon>
        <taxon>Pseudomonadota</taxon>
        <taxon>Gammaproteobacteria</taxon>
        <taxon>Pseudomonadales</taxon>
        <taxon>Pseudomonadaceae</taxon>
        <taxon>Pseudomonas</taxon>
    </lineage>
</organism>
<protein>
    <submittedName>
        <fullName evidence="1">Aldehyde dehydrogenase family protein</fullName>
    </submittedName>
</protein>
<gene>
    <name evidence="1" type="ORF">HU758_013330</name>
</gene>
<evidence type="ECO:0000313" key="1">
    <source>
        <dbReference type="EMBL" id="MBV4516176.1"/>
    </source>
</evidence>